<accession>K0KP97</accession>
<evidence type="ECO:0000313" key="4">
    <source>
        <dbReference type="EMBL" id="CCH42958.1"/>
    </source>
</evidence>
<evidence type="ECO:0000256" key="1">
    <source>
        <dbReference type="ARBA" id="ARBA00038357"/>
    </source>
</evidence>
<evidence type="ECO:0000313" key="5">
    <source>
        <dbReference type="Proteomes" id="UP000009328"/>
    </source>
</evidence>
<feature type="compositionally biased region" description="Low complexity" evidence="2">
    <location>
        <begin position="20"/>
        <end position="29"/>
    </location>
</feature>
<sequence length="131" mass="14633">MSFIKEFFFPSNKTEDPTADDSTSTTKTDPIVEGIFTPRTLSNFNGHDDPKIFMAVKGTVYDVSAGRSFYGPSGPYSNFAGHDASRDNIREFHEPIDPLDDLTPQDKEALDGWEEHFQKKYPVVGKLVPGN</sequence>
<dbReference type="PANTHER" id="PTHR10281">
    <property type="entry name" value="MEMBRANE-ASSOCIATED PROGESTERONE RECEPTOR COMPONENT-RELATED"/>
    <property type="match status" value="1"/>
</dbReference>
<name>K0KP97_WICCF</name>
<dbReference type="GO" id="GO:0020037">
    <property type="term" value="F:heme binding"/>
    <property type="evidence" value="ECO:0007669"/>
    <property type="project" value="UniProtKB-ARBA"/>
</dbReference>
<dbReference type="SMART" id="SM01117">
    <property type="entry name" value="Cyt-b5"/>
    <property type="match status" value="1"/>
</dbReference>
<dbReference type="PANTHER" id="PTHR10281:SF76">
    <property type="entry name" value="CALCUTTA CUP-RELATED"/>
    <property type="match status" value="1"/>
</dbReference>
<organism evidence="4 5">
    <name type="scientific">Wickerhamomyces ciferrii (strain ATCC 14091 / BCRC 22168 / CBS 111 / JCM 3599 / NBRC 0793 / NRRL Y-1031 F-60-10)</name>
    <name type="common">Yeast</name>
    <name type="synonym">Pichia ciferrii</name>
    <dbReference type="NCBI Taxonomy" id="1206466"/>
    <lineage>
        <taxon>Eukaryota</taxon>
        <taxon>Fungi</taxon>
        <taxon>Dikarya</taxon>
        <taxon>Ascomycota</taxon>
        <taxon>Saccharomycotina</taxon>
        <taxon>Saccharomycetes</taxon>
        <taxon>Phaffomycetales</taxon>
        <taxon>Wickerhamomycetaceae</taxon>
        <taxon>Wickerhamomyces</taxon>
    </lineage>
</organism>
<feature type="domain" description="Cytochrome b5 heme-binding" evidence="3">
    <location>
        <begin position="36"/>
        <end position="128"/>
    </location>
</feature>
<dbReference type="eggNOG" id="KOG1110">
    <property type="taxonomic scope" value="Eukaryota"/>
</dbReference>
<protein>
    <submittedName>
        <fullName evidence="4">Damage response protein 1</fullName>
    </submittedName>
</protein>
<dbReference type="EMBL" id="CAIF01000058">
    <property type="protein sequence ID" value="CCH42958.1"/>
    <property type="molecule type" value="Genomic_DNA"/>
</dbReference>
<gene>
    <name evidence="4" type="ORF">BN7_2504</name>
</gene>
<evidence type="ECO:0000256" key="2">
    <source>
        <dbReference type="SAM" id="MobiDB-lite"/>
    </source>
</evidence>
<dbReference type="STRING" id="1206466.K0KP97"/>
<dbReference type="InterPro" id="IPR036400">
    <property type="entry name" value="Cyt_B5-like_heme/steroid_sf"/>
</dbReference>
<feature type="region of interest" description="Disordered" evidence="2">
    <location>
        <begin position="9"/>
        <end position="29"/>
    </location>
</feature>
<dbReference type="InterPro" id="IPR001199">
    <property type="entry name" value="Cyt_B5-like_heme/steroid-bd"/>
</dbReference>
<comment type="similarity">
    <text evidence="1">Belongs to the cytochrome b5 family. MAPR subfamily.</text>
</comment>
<reference evidence="4 5" key="1">
    <citation type="journal article" date="2012" name="Eukaryot. Cell">
        <title>Draft genome sequence of Wickerhamomyces ciferrii NRRL Y-1031 F-60-10.</title>
        <authorList>
            <person name="Schneider J."/>
            <person name="Andrea H."/>
            <person name="Blom J."/>
            <person name="Jaenicke S."/>
            <person name="Ruckert C."/>
            <person name="Schorsch C."/>
            <person name="Szczepanowski R."/>
            <person name="Farwick M."/>
            <person name="Goesmann A."/>
            <person name="Puhler A."/>
            <person name="Schaffer S."/>
            <person name="Tauch A."/>
            <person name="Kohler T."/>
            <person name="Brinkrolf K."/>
        </authorList>
    </citation>
    <scope>NUCLEOTIDE SEQUENCE [LARGE SCALE GENOMIC DNA]</scope>
    <source>
        <strain evidence="5">ATCC 14091 / BCRC 22168 / CBS 111 / JCM 3599 / NBRC 0793 / NRRL Y-1031 F-60-10</strain>
    </source>
</reference>
<dbReference type="Pfam" id="PF00173">
    <property type="entry name" value="Cyt-b5"/>
    <property type="match status" value="1"/>
</dbReference>
<proteinExistence type="inferred from homology"/>
<dbReference type="Proteomes" id="UP000009328">
    <property type="component" value="Unassembled WGS sequence"/>
</dbReference>
<dbReference type="AlphaFoldDB" id="K0KP97"/>
<dbReference type="HOGENOM" id="CLU_042860_1_2_1"/>
<dbReference type="Gene3D" id="3.10.120.10">
    <property type="entry name" value="Cytochrome b5-like heme/steroid binding domain"/>
    <property type="match status" value="1"/>
</dbReference>
<dbReference type="FunCoup" id="K0KP97">
    <property type="interactions" value="867"/>
</dbReference>
<evidence type="ECO:0000259" key="3">
    <source>
        <dbReference type="SMART" id="SM01117"/>
    </source>
</evidence>
<dbReference type="SUPFAM" id="SSF55856">
    <property type="entry name" value="Cytochrome b5-like heme/steroid binding domain"/>
    <property type="match status" value="1"/>
</dbReference>
<dbReference type="GO" id="GO:0012505">
    <property type="term" value="C:endomembrane system"/>
    <property type="evidence" value="ECO:0007669"/>
    <property type="project" value="TreeGrafter"/>
</dbReference>
<dbReference type="FunFam" id="3.10.120.10:FF:000003">
    <property type="entry name" value="membrane-associated progesterone receptor component 1"/>
    <property type="match status" value="1"/>
</dbReference>
<dbReference type="GO" id="GO:0016020">
    <property type="term" value="C:membrane"/>
    <property type="evidence" value="ECO:0007669"/>
    <property type="project" value="TreeGrafter"/>
</dbReference>
<dbReference type="InParanoid" id="K0KP97"/>
<comment type="caution">
    <text evidence="4">The sequence shown here is derived from an EMBL/GenBank/DDBJ whole genome shotgun (WGS) entry which is preliminary data.</text>
</comment>
<dbReference type="InterPro" id="IPR050577">
    <property type="entry name" value="MAPR/NEUFC/NENF-like"/>
</dbReference>
<keyword evidence="5" id="KW-1185">Reference proteome</keyword>